<dbReference type="PANTHER" id="PTHR24320">
    <property type="entry name" value="RETINOL DEHYDROGENASE"/>
    <property type="match status" value="1"/>
</dbReference>
<dbReference type="InterPro" id="IPR036291">
    <property type="entry name" value="NAD(P)-bd_dom_sf"/>
</dbReference>
<reference evidence="6" key="1">
    <citation type="journal article" date="2016" name="Genome Announc.">
        <title>Draft genome sequences of fungus Aspergillus calidoustus.</title>
        <authorList>
            <person name="Horn F."/>
            <person name="Linde J."/>
            <person name="Mattern D.J."/>
            <person name="Walther G."/>
            <person name="Guthke R."/>
            <person name="Scherlach K."/>
            <person name="Martin K."/>
            <person name="Brakhage A.A."/>
            <person name="Petzke L."/>
            <person name="Valiante V."/>
        </authorList>
    </citation>
    <scope>NUCLEOTIDE SEQUENCE [LARGE SCALE GENOMIC DNA]</scope>
    <source>
        <strain evidence="6">SF006504</strain>
    </source>
</reference>
<evidence type="ECO:0000313" key="6">
    <source>
        <dbReference type="Proteomes" id="UP000054771"/>
    </source>
</evidence>
<keyword evidence="2" id="KW-0521">NADP</keyword>
<organism evidence="5 6">
    <name type="scientific">Aspergillus calidoustus</name>
    <dbReference type="NCBI Taxonomy" id="454130"/>
    <lineage>
        <taxon>Eukaryota</taxon>
        <taxon>Fungi</taxon>
        <taxon>Dikarya</taxon>
        <taxon>Ascomycota</taxon>
        <taxon>Pezizomycotina</taxon>
        <taxon>Eurotiomycetes</taxon>
        <taxon>Eurotiomycetidae</taxon>
        <taxon>Eurotiales</taxon>
        <taxon>Aspergillaceae</taxon>
        <taxon>Aspergillus</taxon>
        <taxon>Aspergillus subgen. Nidulantes</taxon>
    </lineage>
</organism>
<dbReference type="Pfam" id="PF00106">
    <property type="entry name" value="adh_short"/>
    <property type="match status" value="1"/>
</dbReference>
<evidence type="ECO:0000256" key="4">
    <source>
        <dbReference type="SAM" id="MobiDB-lite"/>
    </source>
</evidence>
<dbReference type="Gene3D" id="3.40.50.720">
    <property type="entry name" value="NAD(P)-binding Rossmann-like Domain"/>
    <property type="match status" value="1"/>
</dbReference>
<evidence type="ECO:0000256" key="1">
    <source>
        <dbReference type="ARBA" id="ARBA00006484"/>
    </source>
</evidence>
<proteinExistence type="inferred from homology"/>
<dbReference type="EMBL" id="CDMC01000004">
    <property type="protein sequence ID" value="CEL04941.1"/>
    <property type="molecule type" value="Genomic_DNA"/>
</dbReference>
<name>A0A0U5G1Y4_ASPCI</name>
<dbReference type="Proteomes" id="UP000054771">
    <property type="component" value="Unassembled WGS sequence"/>
</dbReference>
<dbReference type="STRING" id="454130.A0A0U5G1Y4"/>
<feature type="region of interest" description="Disordered" evidence="4">
    <location>
        <begin position="1"/>
        <end position="25"/>
    </location>
</feature>
<dbReference type="OrthoDB" id="191139at2759"/>
<accession>A0A0U5G1Y4</accession>
<dbReference type="GO" id="GO:0016491">
    <property type="term" value="F:oxidoreductase activity"/>
    <property type="evidence" value="ECO:0007669"/>
    <property type="project" value="UniProtKB-KW"/>
</dbReference>
<evidence type="ECO:0000313" key="5">
    <source>
        <dbReference type="EMBL" id="CEL04941.1"/>
    </source>
</evidence>
<dbReference type="AlphaFoldDB" id="A0A0U5G1Y4"/>
<comment type="similarity">
    <text evidence="1">Belongs to the short-chain dehydrogenases/reductases (SDR) family.</text>
</comment>
<keyword evidence="6" id="KW-1185">Reference proteome</keyword>
<sequence>MTSHTSSFYHWRHSRKPRGSDVHSSGCGFTRAVILSVRDAAKVRSVVRETNEVTPNTDVILTTIHLDDFTSVVKATAEIAGQVDKIDVLINNACIMAIPWATNKARIEKELALTAYGESKTSNILVTVALADRLAEEHPGYMPSTSIIAHLPELDFKEIDATTRENTGFSADVEPKKALGQGVATTLVAVL</sequence>
<evidence type="ECO:0000256" key="2">
    <source>
        <dbReference type="ARBA" id="ARBA00022857"/>
    </source>
</evidence>
<gene>
    <name evidence="5" type="ORF">ASPCAL06065</name>
</gene>
<dbReference type="InterPro" id="IPR002347">
    <property type="entry name" value="SDR_fam"/>
</dbReference>
<keyword evidence="3" id="KW-0560">Oxidoreductase</keyword>
<dbReference type="SUPFAM" id="SSF51735">
    <property type="entry name" value="NAD(P)-binding Rossmann-fold domains"/>
    <property type="match status" value="1"/>
</dbReference>
<protein>
    <submittedName>
        <fullName evidence="5">Uncharacterized protein</fullName>
    </submittedName>
</protein>
<evidence type="ECO:0000256" key="3">
    <source>
        <dbReference type="ARBA" id="ARBA00023002"/>
    </source>
</evidence>
<dbReference type="PANTHER" id="PTHR24320:SF283">
    <property type="entry name" value="RETINOL DEHYDROGENASE 11"/>
    <property type="match status" value="1"/>
</dbReference>